<proteinExistence type="predicted"/>
<protein>
    <submittedName>
        <fullName evidence="1">Uncharacterized protein</fullName>
    </submittedName>
</protein>
<evidence type="ECO:0000313" key="1">
    <source>
        <dbReference type="EMBL" id="KKN47965.1"/>
    </source>
</evidence>
<gene>
    <name evidence="1" type="ORF">LCGC14_0657790</name>
</gene>
<accession>A0A0F9QUK5</accession>
<sequence length="111" mass="12248">MTDTHYDYDKQAWTRDGVYITCGHPDACDCYGKAHAGEPAPSVHSPMTNDPRDRVQCSDCDRVFANLIELDVHNCGPAANECCPLCNGAGEALTWYRCRDCGNTFEAEVDV</sequence>
<name>A0A0F9QUK5_9ZZZZ</name>
<reference evidence="1" key="1">
    <citation type="journal article" date="2015" name="Nature">
        <title>Complex archaea that bridge the gap between prokaryotes and eukaryotes.</title>
        <authorList>
            <person name="Spang A."/>
            <person name="Saw J.H."/>
            <person name="Jorgensen S.L."/>
            <person name="Zaremba-Niedzwiedzka K."/>
            <person name="Martijn J."/>
            <person name="Lind A.E."/>
            <person name="van Eijk R."/>
            <person name="Schleper C."/>
            <person name="Guy L."/>
            <person name="Ettema T.J."/>
        </authorList>
    </citation>
    <scope>NUCLEOTIDE SEQUENCE</scope>
</reference>
<organism evidence="1">
    <name type="scientific">marine sediment metagenome</name>
    <dbReference type="NCBI Taxonomy" id="412755"/>
    <lineage>
        <taxon>unclassified sequences</taxon>
        <taxon>metagenomes</taxon>
        <taxon>ecological metagenomes</taxon>
    </lineage>
</organism>
<dbReference type="EMBL" id="LAZR01001248">
    <property type="protein sequence ID" value="KKN47965.1"/>
    <property type="molecule type" value="Genomic_DNA"/>
</dbReference>
<dbReference type="AlphaFoldDB" id="A0A0F9QUK5"/>
<comment type="caution">
    <text evidence="1">The sequence shown here is derived from an EMBL/GenBank/DDBJ whole genome shotgun (WGS) entry which is preliminary data.</text>
</comment>